<dbReference type="PROSITE" id="PS51898">
    <property type="entry name" value="TYR_RECOMBINASE"/>
    <property type="match status" value="1"/>
</dbReference>
<dbReference type="SUPFAM" id="SSF56349">
    <property type="entry name" value="DNA breaking-rejoining enzymes"/>
    <property type="match status" value="1"/>
</dbReference>
<dbReference type="Pfam" id="PF00589">
    <property type="entry name" value="Phage_integrase"/>
    <property type="match status" value="1"/>
</dbReference>
<name>A0A212RNW7_RHOAC</name>
<dbReference type="InterPro" id="IPR002104">
    <property type="entry name" value="Integrase_catalytic"/>
</dbReference>
<dbReference type="InterPro" id="IPR050090">
    <property type="entry name" value="Tyrosine_recombinase_XerCD"/>
</dbReference>
<dbReference type="PANTHER" id="PTHR30349">
    <property type="entry name" value="PHAGE INTEGRASE-RELATED"/>
    <property type="match status" value="1"/>
</dbReference>
<dbReference type="GO" id="GO:0003677">
    <property type="term" value="F:DNA binding"/>
    <property type="evidence" value="ECO:0007669"/>
    <property type="project" value="UniProtKB-KW"/>
</dbReference>
<keyword evidence="7" id="KW-1185">Reference proteome</keyword>
<feature type="domain" description="Tyr recombinase" evidence="5">
    <location>
        <begin position="204"/>
        <end position="420"/>
    </location>
</feature>
<dbReference type="CDD" id="cd01184">
    <property type="entry name" value="INT_C_like_1"/>
    <property type="match status" value="1"/>
</dbReference>
<evidence type="ECO:0000256" key="3">
    <source>
        <dbReference type="ARBA" id="ARBA00023125"/>
    </source>
</evidence>
<evidence type="ECO:0000256" key="4">
    <source>
        <dbReference type="ARBA" id="ARBA00023172"/>
    </source>
</evidence>
<dbReference type="InterPro" id="IPR011010">
    <property type="entry name" value="DNA_brk_join_enz"/>
</dbReference>
<dbReference type="InterPro" id="IPR046668">
    <property type="entry name" value="DUF6538"/>
</dbReference>
<keyword evidence="2" id="KW-0229">DNA integration</keyword>
<dbReference type="Gene3D" id="1.10.150.130">
    <property type="match status" value="1"/>
</dbReference>
<dbReference type="EMBL" id="FYDG01000006">
    <property type="protein sequence ID" value="SNB74185.1"/>
    <property type="molecule type" value="Genomic_DNA"/>
</dbReference>
<dbReference type="GO" id="GO:0015074">
    <property type="term" value="P:DNA integration"/>
    <property type="evidence" value="ECO:0007669"/>
    <property type="project" value="UniProtKB-KW"/>
</dbReference>
<dbReference type="InterPro" id="IPR013762">
    <property type="entry name" value="Integrase-like_cat_sf"/>
</dbReference>
<reference evidence="7" key="1">
    <citation type="submission" date="2017-06" db="EMBL/GenBank/DDBJ databases">
        <authorList>
            <person name="Varghese N."/>
            <person name="Submissions S."/>
        </authorList>
    </citation>
    <scope>NUCLEOTIDE SEQUENCE [LARGE SCALE GENOMIC DNA]</scope>
    <source>
        <strain evidence="7">DSM 137</strain>
    </source>
</reference>
<dbReference type="Pfam" id="PF13102">
    <property type="entry name" value="Phage_int_SAM_5"/>
    <property type="match status" value="1"/>
</dbReference>
<evidence type="ECO:0000256" key="2">
    <source>
        <dbReference type="ARBA" id="ARBA00022908"/>
    </source>
</evidence>
<sequence>MNRSLRTSDYREAIRQARIVASEFQQSFDAIRADNEWSGHHFSVHVPAPSTSIHQVELQRQHQTVAAPLKPKLTLKLVYERYIGDPAAERSAKTMLAYNSTFNRLAELVGEDTPIESITRDVCRDVLDTLRFMPSNATKRYGKLSAREAAERAKAEGRRPMSATTVNGYLNKLSALFNWAENEGYIFKNPARGLRVVDPVRKKDKRQPFTNEQLTRIFNAPLYKGCVDDEAGYAHPGKCKPRRGRFWVPLIGLFSGMRLNEICQLEIADVKKIDEVECFVITRETGSGAIDKKLKTENAERFVPVHPTLIEIGILQYVNSRRASGRGKLFSDLSVASTGYYSDNFSKWFANFLEKAGAKAPRTSFHSFRHNFRDALREAKVRKDIAYALGGWANENSDCDDTAENYGRGFSVNILREAIAKVDYQGCSFRHLSLDPS</sequence>
<dbReference type="InterPro" id="IPR010998">
    <property type="entry name" value="Integrase_recombinase_N"/>
</dbReference>
<evidence type="ECO:0000256" key="1">
    <source>
        <dbReference type="ARBA" id="ARBA00008857"/>
    </source>
</evidence>
<dbReference type="AlphaFoldDB" id="A0A212RNW7"/>
<gene>
    <name evidence="6" type="ORF">SAMN06265338_1064</name>
</gene>
<accession>A0A212RNW7</accession>
<evidence type="ECO:0000259" key="5">
    <source>
        <dbReference type="PROSITE" id="PS51898"/>
    </source>
</evidence>
<keyword evidence="3" id="KW-0238">DNA-binding</keyword>
<proteinExistence type="inferred from homology"/>
<protein>
    <submittedName>
        <fullName evidence="6">Site-specific recombinase XerD</fullName>
    </submittedName>
</protein>
<keyword evidence="4" id="KW-0233">DNA recombination</keyword>
<dbReference type="Pfam" id="PF20172">
    <property type="entry name" value="DUF6538"/>
    <property type="match status" value="1"/>
</dbReference>
<dbReference type="GO" id="GO:0006310">
    <property type="term" value="P:DNA recombination"/>
    <property type="evidence" value="ECO:0007669"/>
    <property type="project" value="UniProtKB-KW"/>
</dbReference>
<dbReference type="Gene3D" id="1.10.443.10">
    <property type="entry name" value="Intergrase catalytic core"/>
    <property type="match status" value="1"/>
</dbReference>
<dbReference type="Proteomes" id="UP000198418">
    <property type="component" value="Unassembled WGS sequence"/>
</dbReference>
<comment type="similarity">
    <text evidence="1">Belongs to the 'phage' integrase family.</text>
</comment>
<evidence type="ECO:0000313" key="7">
    <source>
        <dbReference type="Proteomes" id="UP000198418"/>
    </source>
</evidence>
<organism evidence="6 7">
    <name type="scientific">Rhodoblastus acidophilus</name>
    <name type="common">Rhodopseudomonas acidophila</name>
    <dbReference type="NCBI Taxonomy" id="1074"/>
    <lineage>
        <taxon>Bacteria</taxon>
        <taxon>Pseudomonadati</taxon>
        <taxon>Pseudomonadota</taxon>
        <taxon>Alphaproteobacteria</taxon>
        <taxon>Hyphomicrobiales</taxon>
        <taxon>Rhodoblastaceae</taxon>
        <taxon>Rhodoblastus</taxon>
    </lineage>
</organism>
<dbReference type="InterPro" id="IPR025269">
    <property type="entry name" value="SAM-like_dom"/>
</dbReference>
<evidence type="ECO:0000313" key="6">
    <source>
        <dbReference type="EMBL" id="SNB74185.1"/>
    </source>
</evidence>
<dbReference type="PANTHER" id="PTHR30349:SF41">
    <property type="entry name" value="INTEGRASE_RECOMBINASE PROTEIN MJ0367-RELATED"/>
    <property type="match status" value="1"/>
</dbReference>